<dbReference type="PROSITE" id="PS51384">
    <property type="entry name" value="FAD_FR"/>
    <property type="match status" value="1"/>
</dbReference>
<feature type="domain" description="FAD-binding FR-type" evidence="1">
    <location>
        <begin position="13"/>
        <end position="147"/>
    </location>
</feature>
<dbReference type="InterPro" id="IPR007037">
    <property type="entry name" value="SIP_rossman_dom"/>
</dbReference>
<dbReference type="InterPro" id="IPR017938">
    <property type="entry name" value="Riboflavin_synthase-like_b-brl"/>
</dbReference>
<dbReference type="PANTHER" id="PTHR30157:SF0">
    <property type="entry name" value="NADPH-DEPENDENT FERRIC-CHELATE REDUCTASE"/>
    <property type="match status" value="1"/>
</dbReference>
<dbReference type="Pfam" id="PF08021">
    <property type="entry name" value="FAD_binding_9"/>
    <property type="match status" value="1"/>
</dbReference>
<accession>A0A934HZW3</accession>
<dbReference type="Gene3D" id="1.10.10.10">
    <property type="entry name" value="Winged helix-like DNA-binding domain superfamily/Winged helix DNA-binding domain"/>
    <property type="match status" value="1"/>
</dbReference>
<comment type="caution">
    <text evidence="2">The sequence shown here is derived from an EMBL/GenBank/DDBJ whole genome shotgun (WGS) entry which is preliminary data.</text>
</comment>
<dbReference type="CDD" id="cd06193">
    <property type="entry name" value="siderophore_interacting"/>
    <property type="match status" value="1"/>
</dbReference>
<keyword evidence="3" id="KW-1185">Reference proteome</keyword>
<dbReference type="PANTHER" id="PTHR30157">
    <property type="entry name" value="FERRIC REDUCTASE, NADPH-DEPENDENT"/>
    <property type="match status" value="1"/>
</dbReference>
<dbReference type="Gene3D" id="3.40.50.80">
    <property type="entry name" value="Nucleotide-binding domain of ferredoxin-NADP reductase (FNR) module"/>
    <property type="match status" value="1"/>
</dbReference>
<gene>
    <name evidence="2" type="ORF">JDV75_09800</name>
</gene>
<dbReference type="InterPro" id="IPR039261">
    <property type="entry name" value="FNR_nucleotide-bd"/>
</dbReference>
<dbReference type="Proteomes" id="UP000645966">
    <property type="component" value="Unassembled WGS sequence"/>
</dbReference>
<evidence type="ECO:0000259" key="1">
    <source>
        <dbReference type="PROSITE" id="PS51384"/>
    </source>
</evidence>
<dbReference type="InterPro" id="IPR017927">
    <property type="entry name" value="FAD-bd_FR_type"/>
</dbReference>
<dbReference type="GO" id="GO:0016491">
    <property type="term" value="F:oxidoreductase activity"/>
    <property type="evidence" value="ECO:0007669"/>
    <property type="project" value="InterPro"/>
</dbReference>
<evidence type="ECO:0000313" key="2">
    <source>
        <dbReference type="EMBL" id="MBI8990043.1"/>
    </source>
</evidence>
<dbReference type="EMBL" id="JAEIOS010000013">
    <property type="protein sequence ID" value="MBI8990043.1"/>
    <property type="molecule type" value="Genomic_DNA"/>
</dbReference>
<reference evidence="2" key="1">
    <citation type="submission" date="2020-12" db="EMBL/GenBank/DDBJ databases">
        <title>Genome public.</title>
        <authorList>
            <person name="Sun Q."/>
        </authorList>
    </citation>
    <scope>NUCLEOTIDE SEQUENCE</scope>
    <source>
        <strain evidence="2">CCM 8863</strain>
    </source>
</reference>
<organism evidence="2 3">
    <name type="scientific">Corynebacterium meridianum</name>
    <dbReference type="NCBI Taxonomy" id="2765363"/>
    <lineage>
        <taxon>Bacteria</taxon>
        <taxon>Bacillati</taxon>
        <taxon>Actinomycetota</taxon>
        <taxon>Actinomycetes</taxon>
        <taxon>Mycobacteriales</taxon>
        <taxon>Corynebacteriaceae</taxon>
        <taxon>Corynebacterium</taxon>
    </lineage>
</organism>
<dbReference type="InterPro" id="IPR039374">
    <property type="entry name" value="SIP_fam"/>
</dbReference>
<dbReference type="InterPro" id="IPR013113">
    <property type="entry name" value="SIP_FAD-bd"/>
</dbReference>
<dbReference type="InterPro" id="IPR036390">
    <property type="entry name" value="WH_DNA-bd_sf"/>
</dbReference>
<sequence>MARSSRTHDIHPISIRELEVIRSGDVTPGMRRVVLGGPGLRAHTRDGHGMPEFISDGFDDDVRIIFPDPVTGSRPYPPPGGDGRLKWNDEVNRLFRTYTVRKYDAEAGEVTIDFARHGKGLAEGWAVSAAPGAKVWVAGPKRCGALPIHADHLVLVGDMTALPAIGRCLEELPTGTPVTALVEVPERHDVQQLATSASVDLRWVIRAEGGNLAEAFEALEWPAGRVYVWCAGEAGQLRGMRQVIRDHDVDPADREITGYWREQTDGDGGGAAPLHALAELADVSGGLALRAAVRMGLFTAVDEGKDTPAAVAVATGTAESAVLRFARYLEARGLLCLETGDRGGVSEVTRIGLTAMGRELVDPESRAVQMLAGPGLVELLAFLHLDEAVRTGGAVELGTAHWAGEIDPAALAVRVDRQRQASEAATTAAAMVEALDAVTDGSRRPVVGFAGAAADVYAQECSNRRPDVSVVCLVPDGATDVPLTEVVTCRSYSTGESVDDVDTLVVVDPFALAAPAGLADLLAATGVPNLVLVTRQVEESGGDADDYADDLVRLCVTGTSVPTRREIRDTLERAGYTMDGAVAVGWGFWAVAATRR</sequence>
<name>A0A934HZW3_9CORY</name>
<dbReference type="Gene3D" id="2.40.30.10">
    <property type="entry name" value="Translation factors"/>
    <property type="match status" value="1"/>
</dbReference>
<dbReference type="Pfam" id="PF04954">
    <property type="entry name" value="SIP"/>
    <property type="match status" value="1"/>
</dbReference>
<dbReference type="SUPFAM" id="SSF46785">
    <property type="entry name" value="Winged helix' DNA-binding domain"/>
    <property type="match status" value="1"/>
</dbReference>
<proteinExistence type="predicted"/>
<dbReference type="AlphaFoldDB" id="A0A934HZW3"/>
<dbReference type="RefSeq" id="WP_198739031.1">
    <property type="nucleotide sequence ID" value="NZ_JAEIOS010000013.1"/>
</dbReference>
<evidence type="ECO:0000313" key="3">
    <source>
        <dbReference type="Proteomes" id="UP000645966"/>
    </source>
</evidence>
<protein>
    <submittedName>
        <fullName evidence="2">Siderophore-interacting protein</fullName>
    </submittedName>
</protein>
<dbReference type="SUPFAM" id="SSF63380">
    <property type="entry name" value="Riboflavin synthase domain-like"/>
    <property type="match status" value="1"/>
</dbReference>
<dbReference type="InterPro" id="IPR036388">
    <property type="entry name" value="WH-like_DNA-bd_sf"/>
</dbReference>